<evidence type="ECO:0000256" key="5">
    <source>
        <dbReference type="PIRNR" id="PIRNR019574"/>
    </source>
</evidence>
<dbReference type="GO" id="GO:0042597">
    <property type="term" value="C:periplasmic space"/>
    <property type="evidence" value="ECO:0007669"/>
    <property type="project" value="UniProtKB-SubCell"/>
</dbReference>
<dbReference type="PIRSF" id="PIRSF019574">
    <property type="entry name" value="Periplasmic_polyamine_BP"/>
    <property type="match status" value="1"/>
</dbReference>
<keyword evidence="4 5" id="KW-0574">Periplasm</keyword>
<comment type="similarity">
    <text evidence="5">Belongs to the bacterial solute-binding protein PotD/PotF family.</text>
</comment>
<dbReference type="Proteomes" id="UP000199205">
    <property type="component" value="Unassembled WGS sequence"/>
</dbReference>
<evidence type="ECO:0000256" key="4">
    <source>
        <dbReference type="ARBA" id="ARBA00022764"/>
    </source>
</evidence>
<keyword evidence="2 5" id="KW-0813">Transport</keyword>
<feature type="chain" id="PRO_5008685820" description="Putrescine-binding periplasmic protein" evidence="7">
    <location>
        <begin position="22"/>
        <end position="340"/>
    </location>
</feature>
<evidence type="ECO:0000313" key="9">
    <source>
        <dbReference type="Proteomes" id="UP000199205"/>
    </source>
</evidence>
<evidence type="ECO:0000256" key="3">
    <source>
        <dbReference type="ARBA" id="ARBA00022729"/>
    </source>
</evidence>
<dbReference type="PANTHER" id="PTHR30222">
    <property type="entry name" value="SPERMIDINE/PUTRESCINE-BINDING PERIPLASMIC PROTEIN"/>
    <property type="match status" value="1"/>
</dbReference>
<dbReference type="PRINTS" id="PR00909">
    <property type="entry name" value="SPERMDNBNDNG"/>
</dbReference>
<dbReference type="EMBL" id="FMAF01000017">
    <property type="protein sequence ID" value="SCB43302.1"/>
    <property type="molecule type" value="Genomic_DNA"/>
</dbReference>
<gene>
    <name evidence="8" type="ORF">GA0061101_11722</name>
</gene>
<evidence type="ECO:0000256" key="6">
    <source>
        <dbReference type="PIRSR" id="PIRSR019574-1"/>
    </source>
</evidence>
<comment type="subcellular location">
    <subcellularLocation>
        <location evidence="1 5">Periplasm</location>
    </subcellularLocation>
</comment>
<dbReference type="SUPFAM" id="SSF53850">
    <property type="entry name" value="Periplasmic binding protein-like II"/>
    <property type="match status" value="1"/>
</dbReference>
<dbReference type="AlphaFoldDB" id="A0A1C3WTC5"/>
<dbReference type="InterPro" id="IPR001188">
    <property type="entry name" value="Sperm_putr-bd"/>
</dbReference>
<proteinExistence type="inferred from homology"/>
<dbReference type="InterPro" id="IPR006059">
    <property type="entry name" value="SBP"/>
</dbReference>
<feature type="binding site" evidence="6">
    <location>
        <position position="80"/>
    </location>
    <ligand>
        <name>spermidine</name>
        <dbReference type="ChEBI" id="CHEBI:57834"/>
    </ligand>
</feature>
<evidence type="ECO:0000313" key="8">
    <source>
        <dbReference type="EMBL" id="SCB43302.1"/>
    </source>
</evidence>
<organism evidence="8 9">
    <name type="scientific">Rhizobium lusitanum</name>
    <dbReference type="NCBI Taxonomy" id="293958"/>
    <lineage>
        <taxon>Bacteria</taxon>
        <taxon>Pseudomonadati</taxon>
        <taxon>Pseudomonadota</taxon>
        <taxon>Alphaproteobacteria</taxon>
        <taxon>Hyphomicrobiales</taxon>
        <taxon>Rhizobiaceae</taxon>
        <taxon>Rhizobium/Agrobacterium group</taxon>
        <taxon>Rhizobium</taxon>
    </lineage>
</organism>
<dbReference type="GO" id="GO:0015846">
    <property type="term" value="P:polyamine transport"/>
    <property type="evidence" value="ECO:0007669"/>
    <property type="project" value="InterPro"/>
</dbReference>
<dbReference type="PANTHER" id="PTHR30222:SF12">
    <property type="entry name" value="NORSPERMIDINE SENSOR"/>
    <property type="match status" value="1"/>
</dbReference>
<dbReference type="GO" id="GO:0019808">
    <property type="term" value="F:polyamine binding"/>
    <property type="evidence" value="ECO:0007669"/>
    <property type="project" value="InterPro"/>
</dbReference>
<evidence type="ECO:0000256" key="1">
    <source>
        <dbReference type="ARBA" id="ARBA00004418"/>
    </source>
</evidence>
<name>A0A1C3WTC5_9HYPH</name>
<accession>A0A1C3WTC5</accession>
<evidence type="ECO:0000256" key="7">
    <source>
        <dbReference type="SAM" id="SignalP"/>
    </source>
</evidence>
<protein>
    <recommendedName>
        <fullName evidence="5">Putrescine-binding periplasmic protein</fullName>
    </recommendedName>
</protein>
<dbReference type="Gene3D" id="3.40.190.10">
    <property type="entry name" value="Periplasmic binding protein-like II"/>
    <property type="match status" value="2"/>
</dbReference>
<dbReference type="RefSeq" id="WP_037197813.1">
    <property type="nucleotide sequence ID" value="NZ_FMAF01000017.1"/>
</dbReference>
<reference evidence="9" key="1">
    <citation type="submission" date="2016-08" db="EMBL/GenBank/DDBJ databases">
        <authorList>
            <person name="Varghese N."/>
            <person name="Submissions Spin"/>
        </authorList>
    </citation>
    <scope>NUCLEOTIDE SEQUENCE [LARGE SCALE GENOMIC DNA]</scope>
    <source>
        <strain evidence="9">P1-7</strain>
    </source>
</reference>
<comment type="function">
    <text evidence="5">Required for the activity of the bacterial periplasmic transport system of putrescine.</text>
</comment>
<sequence>MKKLSSLAIAGLLLTTSTSFAAGELHIYNFGNYTSADLIKKFEKQFDVKVTLDTYDTNESMMAKVKAGGSGYDIVIPSDYAVDIMKKEGLLEATEPDKMENFKNIKPEIVNLYYDEGRHYTVPWQIGVTSLQADTAVYKGDLDTWGVLFNPPAELKGRINVLDDMISVIHAAEHYKGFKLCTSDKSELKQINELLLAAKPSWRTFSYDAPTLLQSKDVDASMIWDGAAYRARASRPTLQFGFPKEGVEGFVDNVAVLKGATNLENAKLFQNFVMDPENAAMISNFATYSNGIVGSEKFLDKDLGNALELQRPANFKVSFSPPCSPEVIELYNKIWTNLRK</sequence>
<dbReference type="Pfam" id="PF13416">
    <property type="entry name" value="SBP_bac_8"/>
    <property type="match status" value="1"/>
</dbReference>
<keyword evidence="3 7" id="KW-0732">Signal</keyword>
<feature type="signal peptide" evidence="7">
    <location>
        <begin position="1"/>
        <end position="21"/>
    </location>
</feature>
<evidence type="ECO:0000256" key="2">
    <source>
        <dbReference type="ARBA" id="ARBA00022448"/>
    </source>
</evidence>